<evidence type="ECO:0000313" key="2">
    <source>
        <dbReference type="Proteomes" id="UP000593571"/>
    </source>
</evidence>
<sequence>MHIQKAKYLKDATLQKRYVSFCCSNGRVGTCAQAQQWGWTQGQWPKRMLNFCCTCLKMQSDAELQNLDADSLVTEHTKGNKASRMRNVQNSWADELYMSIAPLPDTRRRSSLKRSRVFLSQKRSLHRRKKMSQEKLKKQN</sequence>
<reference evidence="1 2" key="1">
    <citation type="journal article" date="2020" name="Nature">
        <title>Six reference-quality genomes reveal evolution of bat adaptations.</title>
        <authorList>
            <person name="Jebb D."/>
            <person name="Huang Z."/>
            <person name="Pippel M."/>
            <person name="Hughes G.M."/>
            <person name="Lavrichenko K."/>
            <person name="Devanna P."/>
            <person name="Winkler S."/>
            <person name="Jermiin L.S."/>
            <person name="Skirmuntt E.C."/>
            <person name="Katzourakis A."/>
            <person name="Burkitt-Gray L."/>
            <person name="Ray D.A."/>
            <person name="Sullivan K.A.M."/>
            <person name="Roscito J.G."/>
            <person name="Kirilenko B.M."/>
            <person name="Davalos L.M."/>
            <person name="Corthals A.P."/>
            <person name="Power M.L."/>
            <person name="Jones G."/>
            <person name="Ransome R.D."/>
            <person name="Dechmann D.K.N."/>
            <person name="Locatelli A.G."/>
            <person name="Puechmaille S.J."/>
            <person name="Fedrigo O."/>
            <person name="Jarvis E.D."/>
            <person name="Hiller M."/>
            <person name="Vernes S.C."/>
            <person name="Myers E.W."/>
            <person name="Teeling E.C."/>
        </authorList>
    </citation>
    <scope>NUCLEOTIDE SEQUENCE [LARGE SCALE GENOMIC DNA]</scope>
    <source>
        <strain evidence="1">MRouAeg1</strain>
        <tissue evidence="1">Muscle</tissue>
    </source>
</reference>
<proteinExistence type="predicted"/>
<dbReference type="Gene3D" id="3.90.470.10">
    <property type="entry name" value="Ribosomal protein L22/L17"/>
    <property type="match status" value="1"/>
</dbReference>
<keyword evidence="2" id="KW-1185">Reference proteome</keyword>
<dbReference type="GO" id="GO:0022625">
    <property type="term" value="C:cytosolic large ribosomal subunit"/>
    <property type="evidence" value="ECO:0007669"/>
    <property type="project" value="TreeGrafter"/>
</dbReference>
<name>A0A7J8JHV6_ROUAE</name>
<dbReference type="InterPro" id="IPR005721">
    <property type="entry name" value="Ribosomal_uL22_euk/arc"/>
</dbReference>
<dbReference type="PANTHER" id="PTHR11593">
    <property type="entry name" value="60S RIBOSOMAL PROTEIN L17"/>
    <property type="match status" value="1"/>
</dbReference>
<dbReference type="GO" id="GO:0003735">
    <property type="term" value="F:structural constituent of ribosome"/>
    <property type="evidence" value="ECO:0007669"/>
    <property type="project" value="InterPro"/>
</dbReference>
<comment type="caution">
    <text evidence="1">The sequence shown here is derived from an EMBL/GenBank/DDBJ whole genome shotgun (WGS) entry which is preliminary data.</text>
</comment>
<dbReference type="InterPro" id="IPR036394">
    <property type="entry name" value="Ribosomal_uL22_sf"/>
</dbReference>
<evidence type="ECO:0000313" key="1">
    <source>
        <dbReference type="EMBL" id="KAF6495915.1"/>
    </source>
</evidence>
<protein>
    <submittedName>
        <fullName evidence="1">Uncharacterized protein</fullName>
    </submittedName>
</protein>
<organism evidence="1 2">
    <name type="scientific">Rousettus aegyptiacus</name>
    <name type="common">Egyptian fruit bat</name>
    <name type="synonym">Pteropus aegyptiacus</name>
    <dbReference type="NCBI Taxonomy" id="9407"/>
    <lineage>
        <taxon>Eukaryota</taxon>
        <taxon>Metazoa</taxon>
        <taxon>Chordata</taxon>
        <taxon>Craniata</taxon>
        <taxon>Vertebrata</taxon>
        <taxon>Euteleostomi</taxon>
        <taxon>Mammalia</taxon>
        <taxon>Eutheria</taxon>
        <taxon>Laurasiatheria</taxon>
        <taxon>Chiroptera</taxon>
        <taxon>Yinpterochiroptera</taxon>
        <taxon>Pteropodoidea</taxon>
        <taxon>Pteropodidae</taxon>
        <taxon>Rousettinae</taxon>
        <taxon>Rousettus</taxon>
    </lineage>
</organism>
<accession>A0A7J8JHV6</accession>
<dbReference type="EMBL" id="JACASE010000002">
    <property type="protein sequence ID" value="KAF6495915.1"/>
    <property type="molecule type" value="Genomic_DNA"/>
</dbReference>
<dbReference type="GO" id="GO:0002181">
    <property type="term" value="P:cytoplasmic translation"/>
    <property type="evidence" value="ECO:0007669"/>
    <property type="project" value="TreeGrafter"/>
</dbReference>
<dbReference type="SUPFAM" id="SSF54843">
    <property type="entry name" value="Ribosomal protein L22"/>
    <property type="match status" value="1"/>
</dbReference>
<gene>
    <name evidence="1" type="ORF">HJG63_010225</name>
</gene>
<dbReference type="AlphaFoldDB" id="A0A7J8JHV6"/>
<dbReference type="Proteomes" id="UP000593571">
    <property type="component" value="Unassembled WGS sequence"/>
</dbReference>
<dbReference type="PANTHER" id="PTHR11593:SF11">
    <property type="entry name" value="LARGE RIBOSOMAL SUBUNIT PROTEIN UL22"/>
    <property type="match status" value="1"/>
</dbReference>